<proteinExistence type="predicted"/>
<protein>
    <submittedName>
        <fullName evidence="1">Uncharacterized protein</fullName>
    </submittedName>
</protein>
<accession>A0A554JD56</accession>
<dbReference type="Proteomes" id="UP000319613">
    <property type="component" value="Unassembled WGS sequence"/>
</dbReference>
<gene>
    <name evidence="1" type="ORF">G01um101477_153</name>
</gene>
<evidence type="ECO:0000313" key="2">
    <source>
        <dbReference type="Proteomes" id="UP000319613"/>
    </source>
</evidence>
<dbReference type="AlphaFoldDB" id="A0A554JD56"/>
<organism evidence="1 2">
    <name type="scientific">Candidatus Doudnabacteria bacterium Gr01-1014_77</name>
    <dbReference type="NCBI Taxonomy" id="2017133"/>
    <lineage>
        <taxon>Bacteria</taxon>
        <taxon>Candidatus Doudnaibacteriota</taxon>
    </lineage>
</organism>
<sequence length="193" mass="21843">MTLAVSSDVASQHGSTRLFHLALVRHEVLEPSLDGLSSLHAAVLADAREEFKIAFGQMTTRFLTQRIIPAAINDCEFKIVTLNLPYSDFPANEQPLDDVVLAQNGILRSARLVLEEYPLETFASPLTALRYAAGNPEAYMDAPINVLFEAGCKLWGMTFMKWHVWRKMTVRQFFPDTGFEVQERFLVLRGRLR</sequence>
<evidence type="ECO:0000313" key="1">
    <source>
        <dbReference type="EMBL" id="TSC66259.1"/>
    </source>
</evidence>
<dbReference type="EMBL" id="VMFF01000010">
    <property type="protein sequence ID" value="TSC66259.1"/>
    <property type="molecule type" value="Genomic_DNA"/>
</dbReference>
<reference evidence="1 2" key="1">
    <citation type="submission" date="2017-07" db="EMBL/GenBank/DDBJ databases">
        <title>Mechanisms for carbon and nitrogen cycling indicate functional differentiation within the Candidate Phyla Radiation.</title>
        <authorList>
            <person name="Danczak R.E."/>
            <person name="Johnston M.D."/>
            <person name="Kenah C."/>
            <person name="Slattery M."/>
            <person name="Wrighton K.C."/>
            <person name="Wilkins M.J."/>
        </authorList>
    </citation>
    <scope>NUCLEOTIDE SEQUENCE [LARGE SCALE GENOMIC DNA]</scope>
    <source>
        <strain evidence="1">Gr01-1014_77</strain>
    </source>
</reference>
<name>A0A554JD56_9BACT</name>
<comment type="caution">
    <text evidence="1">The sequence shown here is derived from an EMBL/GenBank/DDBJ whole genome shotgun (WGS) entry which is preliminary data.</text>
</comment>